<comment type="caution">
    <text evidence="1">The sequence shown here is derived from an EMBL/GenBank/DDBJ whole genome shotgun (WGS) entry which is preliminary data.</text>
</comment>
<gene>
    <name evidence="1" type="ORF">RIF29_29747</name>
</gene>
<organism evidence="1 2">
    <name type="scientific">Crotalaria pallida</name>
    <name type="common">Smooth rattlebox</name>
    <name type="synonym">Crotalaria striata</name>
    <dbReference type="NCBI Taxonomy" id="3830"/>
    <lineage>
        <taxon>Eukaryota</taxon>
        <taxon>Viridiplantae</taxon>
        <taxon>Streptophyta</taxon>
        <taxon>Embryophyta</taxon>
        <taxon>Tracheophyta</taxon>
        <taxon>Spermatophyta</taxon>
        <taxon>Magnoliopsida</taxon>
        <taxon>eudicotyledons</taxon>
        <taxon>Gunneridae</taxon>
        <taxon>Pentapetalae</taxon>
        <taxon>rosids</taxon>
        <taxon>fabids</taxon>
        <taxon>Fabales</taxon>
        <taxon>Fabaceae</taxon>
        <taxon>Papilionoideae</taxon>
        <taxon>50 kb inversion clade</taxon>
        <taxon>genistoids sensu lato</taxon>
        <taxon>core genistoids</taxon>
        <taxon>Crotalarieae</taxon>
        <taxon>Crotalaria</taxon>
    </lineage>
</organism>
<dbReference type="GO" id="GO:0042138">
    <property type="term" value="P:meiotic DNA double-strand break formation"/>
    <property type="evidence" value="ECO:0007669"/>
    <property type="project" value="InterPro"/>
</dbReference>
<dbReference type="Proteomes" id="UP001372338">
    <property type="component" value="Unassembled WGS sequence"/>
</dbReference>
<reference evidence="1 2" key="1">
    <citation type="submission" date="2024-01" db="EMBL/GenBank/DDBJ databases">
        <title>The genomes of 5 underutilized Papilionoideae crops provide insights into root nodulation and disease resistanc.</title>
        <authorList>
            <person name="Yuan L."/>
        </authorList>
    </citation>
    <scope>NUCLEOTIDE SEQUENCE [LARGE SCALE GENOMIC DNA]</scope>
    <source>
        <strain evidence="1">ZHUSHIDOU_FW_LH</strain>
        <tissue evidence="1">Leaf</tissue>
    </source>
</reference>
<dbReference type="AlphaFoldDB" id="A0AAN9EHF9"/>
<dbReference type="InterPro" id="IPR044968">
    <property type="entry name" value="PRD1"/>
</dbReference>
<proteinExistence type="predicted"/>
<evidence type="ECO:0000313" key="2">
    <source>
        <dbReference type="Proteomes" id="UP001372338"/>
    </source>
</evidence>
<name>A0AAN9EHF9_CROPI</name>
<evidence type="ECO:0000313" key="1">
    <source>
        <dbReference type="EMBL" id="KAK7256306.1"/>
    </source>
</evidence>
<sequence length="102" mass="11566">MEMEEKIVLGLLETFHSILLLQSSTNAIEFAETLISSYWFSFSYGCLSLFNGDGMKYRIYLLLSSRMDSLLGNDSGKSIRDAALHLPSDPEDLLVFAWAKEY</sequence>
<accession>A0AAN9EHF9</accession>
<dbReference type="PANTHER" id="PTHR36379">
    <property type="entry name" value="PROTEIN PRD1"/>
    <property type="match status" value="1"/>
</dbReference>
<protein>
    <submittedName>
        <fullName evidence="1">Uncharacterized protein</fullName>
    </submittedName>
</protein>
<dbReference type="PANTHER" id="PTHR36379:SF1">
    <property type="entry name" value="PUTATIVE RECOMBINATION INITIATION DEFECT 1-RELATED"/>
    <property type="match status" value="1"/>
</dbReference>
<dbReference type="EMBL" id="JAYWIO010000006">
    <property type="protein sequence ID" value="KAK7256306.1"/>
    <property type="molecule type" value="Genomic_DNA"/>
</dbReference>
<keyword evidence="2" id="KW-1185">Reference proteome</keyword>